<evidence type="ECO:0000313" key="2">
    <source>
        <dbReference type="Proteomes" id="UP000240903"/>
    </source>
</evidence>
<name>A0A2K9VHR8_9CAUD</name>
<protein>
    <submittedName>
        <fullName evidence="1">Uncharacterized protein</fullName>
    </submittedName>
</protein>
<gene>
    <name evidence="1" type="ORF">PsPhLittlefix_gp55</name>
</gene>
<proteinExistence type="predicted"/>
<dbReference type="EMBL" id="MG775260">
    <property type="protein sequence ID" value="AUV61870.1"/>
    <property type="molecule type" value="Genomic_DNA"/>
</dbReference>
<organism evidence="1 2">
    <name type="scientific">Pseudomonas phage Littlefix</name>
    <dbReference type="NCBI Taxonomy" id="2079289"/>
    <lineage>
        <taxon>Viruses</taxon>
        <taxon>Duplodnaviria</taxon>
        <taxon>Heunggongvirae</taxon>
        <taxon>Uroviricota</taxon>
        <taxon>Caudoviricetes</taxon>
        <taxon>Schitoviridae</taxon>
        <taxon>Littlefixvirus</taxon>
        <taxon>Littlefixvirus littlefix</taxon>
    </lineage>
</organism>
<sequence length="86" mass="10188">MKYRLIRFSRTNEVVLDVKCQAPNQFGDNELFAQTTGGTAVLYDYSVQRWYELNPSESKRFTTWWEYPKDKELPGYVKMIQLVGQI</sequence>
<accession>A0A2K9VHR8</accession>
<dbReference type="Proteomes" id="UP000240903">
    <property type="component" value="Segment"/>
</dbReference>
<reference evidence="2" key="1">
    <citation type="submission" date="2018-01" db="EMBL/GenBank/DDBJ databases">
        <title>Pseudomonas phages infecting Pseudomonas sp. isolated from Prunus avium.</title>
        <authorList>
            <person name="Colberg O."/>
            <person name="Carstens A.B."/>
            <person name="Kot W."/>
            <person name="Hansen L.H."/>
        </authorList>
    </citation>
    <scope>NUCLEOTIDE SEQUENCE [LARGE SCALE GENOMIC DNA]</scope>
</reference>
<evidence type="ECO:0000313" key="1">
    <source>
        <dbReference type="EMBL" id="AUV61870.1"/>
    </source>
</evidence>
<keyword evidence="2" id="KW-1185">Reference proteome</keyword>